<dbReference type="GO" id="GO:0008202">
    <property type="term" value="P:steroid metabolic process"/>
    <property type="evidence" value="ECO:0007669"/>
    <property type="project" value="UniProtKB-KW"/>
</dbReference>
<dbReference type="Proteomes" id="UP000234845">
    <property type="component" value="Unassembled WGS sequence"/>
</dbReference>
<comment type="similarity">
    <text evidence="1">Belongs to the short-chain dehydrogenases/reductases (SDR) family.</text>
</comment>
<evidence type="ECO:0000256" key="1">
    <source>
        <dbReference type="ARBA" id="ARBA00006484"/>
    </source>
</evidence>
<evidence type="ECO:0000256" key="4">
    <source>
        <dbReference type="ARBA" id="ARBA00023098"/>
    </source>
</evidence>
<dbReference type="PANTHER" id="PTHR43180">
    <property type="entry name" value="3-OXOACYL-(ACYL-CARRIER-PROTEIN) REDUCTASE (AFU_ORTHOLOGUE AFUA_6G11210)"/>
    <property type="match status" value="1"/>
</dbReference>
<evidence type="ECO:0000313" key="7">
    <source>
        <dbReference type="Proteomes" id="UP000234845"/>
    </source>
</evidence>
<dbReference type="Gene3D" id="3.40.50.720">
    <property type="entry name" value="NAD(P)-binding Rossmann-like Domain"/>
    <property type="match status" value="1"/>
</dbReference>
<keyword evidence="3" id="KW-0520">NAD</keyword>
<dbReference type="InterPro" id="IPR002347">
    <property type="entry name" value="SDR_fam"/>
</dbReference>
<evidence type="ECO:0000256" key="2">
    <source>
        <dbReference type="ARBA" id="ARBA00023002"/>
    </source>
</evidence>
<dbReference type="AlphaFoldDB" id="A0A2N5Y087"/>
<dbReference type="InterPro" id="IPR020904">
    <property type="entry name" value="Sc_DH/Rdtase_CS"/>
</dbReference>
<proteinExistence type="inferred from homology"/>
<dbReference type="PROSITE" id="PS00061">
    <property type="entry name" value="ADH_SHORT"/>
    <property type="match status" value="1"/>
</dbReference>
<comment type="caution">
    <text evidence="6">The sequence shown here is derived from an EMBL/GenBank/DDBJ whole genome shotgun (WGS) entry which is preliminary data.</text>
</comment>
<dbReference type="FunFam" id="3.40.50.720:FF:000084">
    <property type="entry name" value="Short-chain dehydrogenase reductase"/>
    <property type="match status" value="1"/>
</dbReference>
<dbReference type="OrthoDB" id="7055074at2"/>
<evidence type="ECO:0000256" key="5">
    <source>
        <dbReference type="ARBA" id="ARBA00023221"/>
    </source>
</evidence>
<dbReference type="EMBL" id="PKLZ01000010">
    <property type="protein sequence ID" value="PLW81796.1"/>
    <property type="molecule type" value="Genomic_DNA"/>
</dbReference>
<dbReference type="SUPFAM" id="SSF51735">
    <property type="entry name" value="NAD(P)-binding Rossmann-fold domains"/>
    <property type="match status" value="1"/>
</dbReference>
<dbReference type="PRINTS" id="PR00080">
    <property type="entry name" value="SDRFAMILY"/>
</dbReference>
<keyword evidence="4" id="KW-0443">Lipid metabolism</keyword>
<dbReference type="PANTHER" id="PTHR43180:SF28">
    <property type="entry name" value="NAD(P)-BINDING ROSSMANN-FOLD SUPERFAMILY PROTEIN"/>
    <property type="match status" value="1"/>
</dbReference>
<keyword evidence="5" id="KW-0753">Steroid metabolism</keyword>
<dbReference type="PRINTS" id="PR00081">
    <property type="entry name" value="GDHRDH"/>
</dbReference>
<protein>
    <submittedName>
        <fullName evidence="6">Oxidoreductase</fullName>
    </submittedName>
</protein>
<name>A0A2N5Y087_9GAMM</name>
<sequence>MIDYKGKVVLITGGARGFGAEFARGFAGRGATVVIGDINTELGEATVAEISRGGSACHFLSLDVRSDIDWAAAVDYCVSEVGGLDVVINNAGVEISELYIDTTPQACRDLFDINLVGTMLGIKHAFLAMQPGGASGRGGAILNLASVAGLSSTPGLAAYSASKAGVISLTKLAATEAGTFDYGVRANCLCPSLFNTDMGRKLLNDFPGLGLGESVEAVKEGLIARIPVGRFGELSDVVNAALYLCSEEASFINGVALPVDGGMSGAG</sequence>
<gene>
    <name evidence="6" type="ORF">CWI75_13690</name>
</gene>
<dbReference type="RefSeq" id="WP_101522079.1">
    <property type="nucleotide sequence ID" value="NZ_PKLZ01000010.1"/>
</dbReference>
<dbReference type="GO" id="GO:0016491">
    <property type="term" value="F:oxidoreductase activity"/>
    <property type="evidence" value="ECO:0007669"/>
    <property type="project" value="UniProtKB-KW"/>
</dbReference>
<dbReference type="Pfam" id="PF13561">
    <property type="entry name" value="adh_short_C2"/>
    <property type="match status" value="1"/>
</dbReference>
<keyword evidence="2" id="KW-0560">Oxidoreductase</keyword>
<organism evidence="6 7">
    <name type="scientific">Kineobactrum sediminis</name>
    <dbReference type="NCBI Taxonomy" id="1905677"/>
    <lineage>
        <taxon>Bacteria</taxon>
        <taxon>Pseudomonadati</taxon>
        <taxon>Pseudomonadota</taxon>
        <taxon>Gammaproteobacteria</taxon>
        <taxon>Cellvibrionales</taxon>
        <taxon>Halieaceae</taxon>
        <taxon>Kineobactrum</taxon>
    </lineage>
</organism>
<evidence type="ECO:0000313" key="6">
    <source>
        <dbReference type="EMBL" id="PLW81796.1"/>
    </source>
</evidence>
<dbReference type="InterPro" id="IPR036291">
    <property type="entry name" value="NAD(P)-bd_dom_sf"/>
</dbReference>
<evidence type="ECO:0000256" key="3">
    <source>
        <dbReference type="ARBA" id="ARBA00023027"/>
    </source>
</evidence>
<accession>A0A2N5Y087</accession>
<keyword evidence="7" id="KW-1185">Reference proteome</keyword>
<reference evidence="7" key="1">
    <citation type="submission" date="2017-11" db="EMBL/GenBank/DDBJ databases">
        <title>The draft genome sequence of Chromatocurvus sp. F02.</title>
        <authorList>
            <person name="Du Z.-J."/>
            <person name="Chang Y.-Q."/>
        </authorList>
    </citation>
    <scope>NUCLEOTIDE SEQUENCE [LARGE SCALE GENOMIC DNA]</scope>
    <source>
        <strain evidence="7">F02</strain>
    </source>
</reference>